<feature type="compositionally biased region" description="Basic and acidic residues" evidence="1">
    <location>
        <begin position="31"/>
        <end position="62"/>
    </location>
</feature>
<name>A0ABQ7S0E4_PICAN</name>
<evidence type="ECO:0000313" key="3">
    <source>
        <dbReference type="Proteomes" id="UP001197328"/>
    </source>
</evidence>
<evidence type="ECO:0000256" key="1">
    <source>
        <dbReference type="SAM" id="MobiDB-lite"/>
    </source>
</evidence>
<evidence type="ECO:0000313" key="2">
    <source>
        <dbReference type="EMBL" id="KAG7850829.1"/>
    </source>
</evidence>
<organism evidence="2 3">
    <name type="scientific">Pichia angusta</name>
    <name type="common">Yeast</name>
    <name type="synonym">Hansenula polymorpha</name>
    <dbReference type="NCBI Taxonomy" id="870730"/>
    <lineage>
        <taxon>Eukaryota</taxon>
        <taxon>Fungi</taxon>
        <taxon>Dikarya</taxon>
        <taxon>Ascomycota</taxon>
        <taxon>Saccharomycotina</taxon>
        <taxon>Pichiomycetes</taxon>
        <taxon>Pichiales</taxon>
        <taxon>Pichiaceae</taxon>
        <taxon>Ogataea</taxon>
    </lineage>
</organism>
<sequence>MDVKEMAFDQTANPFERITERLITKRVADLEEQNREVARDQRQARRPDGEGRVEKTRGERPVRLAAGQDAAAGAARGASEQRLLANALSNPHNVDQKHGQHGQHQPVPPLLCWHEKADRGVHPGVPAVSGGSYPAGLPAGRHVRAGDADADAQELRPCGHHDERRQLFRDAGHGRFLDAAGARPAAQDRVWLELRLDPELHHLLQDHARDPEPAGVDHVQQVRGVRQGRQPGNVPYVFGPAAQVRHLV</sequence>
<comment type="caution">
    <text evidence="2">The sequence shown here is derived from an EMBL/GenBank/DDBJ whole genome shotgun (WGS) entry which is preliminary data.</text>
</comment>
<dbReference type="Proteomes" id="UP001197328">
    <property type="component" value="Unassembled WGS sequence"/>
</dbReference>
<accession>A0ABQ7S0E4</accession>
<reference evidence="2 3" key="1">
    <citation type="journal article" date="2021" name="G3 (Bethesda)">
        <title>Genomic diversity, chromosomal rearrangements, and interspecies hybridization in the ogataea polymorpha species complex.</title>
        <authorList>
            <person name="Hanson S.J."/>
            <person name="Cinneide E.O."/>
            <person name="Salzberg L.I."/>
            <person name="Wolfe K.H."/>
            <person name="McGowan J."/>
            <person name="Fitzpatrick D.A."/>
            <person name="Matlin K."/>
        </authorList>
    </citation>
    <scope>NUCLEOTIDE SEQUENCE [LARGE SCALE GENOMIC DNA]</scope>
    <source>
        <strain evidence="2">51-138</strain>
    </source>
</reference>
<feature type="region of interest" description="Disordered" evidence="1">
    <location>
        <begin position="31"/>
        <end position="78"/>
    </location>
</feature>
<proteinExistence type="predicted"/>
<keyword evidence="3" id="KW-1185">Reference proteome</keyword>
<feature type="compositionally biased region" description="Low complexity" evidence="1">
    <location>
        <begin position="65"/>
        <end position="78"/>
    </location>
</feature>
<dbReference type="EMBL" id="JAHLVD010000003">
    <property type="protein sequence ID" value="KAG7850829.1"/>
    <property type="molecule type" value="Genomic_DNA"/>
</dbReference>
<protein>
    <submittedName>
        <fullName evidence="2">Uncharacterized protein</fullName>
    </submittedName>
</protein>
<gene>
    <name evidence="2" type="ORF">KL940_001406</name>
</gene>